<gene>
    <name evidence="1" type="ORF">NCTC10418_02175</name>
</gene>
<dbReference type="Proteomes" id="UP000255460">
    <property type="component" value="Unassembled WGS sequence"/>
</dbReference>
<protein>
    <submittedName>
        <fullName evidence="1">Uncharacterized protein</fullName>
    </submittedName>
</protein>
<name>A0A376KP73_ECOLX</name>
<dbReference type="EMBL" id="UFZQ01000001">
    <property type="protein sequence ID" value="STE84478.1"/>
    <property type="molecule type" value="Genomic_DNA"/>
</dbReference>
<proteinExistence type="predicted"/>
<evidence type="ECO:0000313" key="1">
    <source>
        <dbReference type="EMBL" id="STE84478.1"/>
    </source>
</evidence>
<reference evidence="1 2" key="1">
    <citation type="submission" date="2018-06" db="EMBL/GenBank/DDBJ databases">
        <authorList>
            <consortium name="Pathogen Informatics"/>
            <person name="Doyle S."/>
        </authorList>
    </citation>
    <scope>NUCLEOTIDE SEQUENCE [LARGE SCALE GENOMIC DNA]</scope>
    <source>
        <strain evidence="1 2">NCTC10418</strain>
    </source>
</reference>
<dbReference type="AlphaFoldDB" id="A0A376KP73"/>
<evidence type="ECO:0000313" key="2">
    <source>
        <dbReference type="Proteomes" id="UP000255460"/>
    </source>
</evidence>
<accession>A0A376KP73</accession>
<sequence length="184" mass="20651">MTTGNKVAPTSTAWQARVILYQPSQRPKEVKGQWMETSFWSLSCYRTARTASCRYRRDNIICCRANVVKFSDGGIELLVDPAKVRRTLSDAQYSYGRIQKLLLDLRVATVEIITPELEKSGDCIIGGLIDHVVPSTYDASRSFDWGRTPFMACPSGCCISDVTQKKICHFIIIPGPIARLQHGY</sequence>
<organism evidence="1 2">
    <name type="scientific">Escherichia coli</name>
    <dbReference type="NCBI Taxonomy" id="562"/>
    <lineage>
        <taxon>Bacteria</taxon>
        <taxon>Pseudomonadati</taxon>
        <taxon>Pseudomonadota</taxon>
        <taxon>Gammaproteobacteria</taxon>
        <taxon>Enterobacterales</taxon>
        <taxon>Enterobacteriaceae</taxon>
        <taxon>Escherichia</taxon>
    </lineage>
</organism>